<dbReference type="eggNOG" id="COG0319">
    <property type="taxonomic scope" value="Bacteria"/>
</dbReference>
<dbReference type="HAMAP" id="MF_00009">
    <property type="entry name" value="Endoribonucl_YbeY"/>
    <property type="match status" value="1"/>
</dbReference>
<comment type="similarity">
    <text evidence="1 9">Belongs to the endoribonuclease YbeY family.</text>
</comment>
<keyword evidence="6 9" id="KW-0255">Endonuclease</keyword>
<dbReference type="PANTHER" id="PTHR46986:SF1">
    <property type="entry name" value="ENDORIBONUCLEASE YBEY, CHLOROPLASTIC"/>
    <property type="match status" value="1"/>
</dbReference>
<evidence type="ECO:0000256" key="6">
    <source>
        <dbReference type="ARBA" id="ARBA00022759"/>
    </source>
</evidence>
<dbReference type="GO" id="GO:0004521">
    <property type="term" value="F:RNA endonuclease activity"/>
    <property type="evidence" value="ECO:0007669"/>
    <property type="project" value="UniProtKB-UniRule"/>
</dbReference>
<keyword evidence="5 9" id="KW-0479">Metal-binding</keyword>
<keyword evidence="4 9" id="KW-0540">Nuclease</keyword>
<dbReference type="RefSeq" id="WP_028257043.1">
    <property type="nucleotide sequence ID" value="NZ_JRNT01000007.1"/>
</dbReference>
<comment type="subcellular location">
    <subcellularLocation>
        <location evidence="9">Cytoplasm</location>
    </subcellularLocation>
</comment>
<comment type="function">
    <text evidence="9">Single strand-specific metallo-endoribonuclease involved in late-stage 70S ribosome quality control and in maturation of the 3' terminus of the 16S rRNA.</text>
</comment>
<feature type="binding site" evidence="9">
    <location>
        <position position="116"/>
    </location>
    <ligand>
        <name>Zn(2+)</name>
        <dbReference type="ChEBI" id="CHEBI:29105"/>
        <note>catalytic</note>
    </ligand>
</feature>
<dbReference type="GO" id="GO:0006364">
    <property type="term" value="P:rRNA processing"/>
    <property type="evidence" value="ECO:0007669"/>
    <property type="project" value="UniProtKB-UniRule"/>
</dbReference>
<evidence type="ECO:0000256" key="4">
    <source>
        <dbReference type="ARBA" id="ARBA00022722"/>
    </source>
</evidence>
<name>A0A096ALY2_9FIRM</name>
<keyword evidence="7 9" id="KW-0378">Hydrolase</keyword>
<accession>A0A096ALY2</accession>
<evidence type="ECO:0000313" key="10">
    <source>
        <dbReference type="EMBL" id="KGF47656.1"/>
    </source>
</evidence>
<dbReference type="EMBL" id="JRNT01000007">
    <property type="protein sequence ID" value="KGF47656.1"/>
    <property type="molecule type" value="Genomic_DNA"/>
</dbReference>
<dbReference type="InterPro" id="IPR023091">
    <property type="entry name" value="MetalPrtase_cat_dom_sf_prd"/>
</dbReference>
<evidence type="ECO:0000256" key="7">
    <source>
        <dbReference type="ARBA" id="ARBA00022801"/>
    </source>
</evidence>
<dbReference type="InterPro" id="IPR002036">
    <property type="entry name" value="YbeY"/>
</dbReference>
<dbReference type="SUPFAM" id="SSF55486">
    <property type="entry name" value="Metalloproteases ('zincins'), catalytic domain"/>
    <property type="match status" value="1"/>
</dbReference>
<keyword evidence="11" id="KW-1185">Reference proteome</keyword>
<proteinExistence type="inferred from homology"/>
<protein>
    <recommendedName>
        <fullName evidence="9">Endoribonuclease YbeY</fullName>
        <ecNumber evidence="9">3.1.-.-</ecNumber>
    </recommendedName>
</protein>
<dbReference type="InterPro" id="IPR020549">
    <property type="entry name" value="YbeY_CS"/>
</dbReference>
<gene>
    <name evidence="9" type="primary">ybeY</name>
    <name evidence="10" type="ORF">HMPREF0872_02810</name>
</gene>
<organism evidence="10 11">
    <name type="scientific">Veillonella montpellierensis DNF00314</name>
    <dbReference type="NCBI Taxonomy" id="1401067"/>
    <lineage>
        <taxon>Bacteria</taxon>
        <taxon>Bacillati</taxon>
        <taxon>Bacillota</taxon>
        <taxon>Negativicutes</taxon>
        <taxon>Veillonellales</taxon>
        <taxon>Veillonellaceae</taxon>
        <taxon>Veillonella</taxon>
    </lineage>
</organism>
<evidence type="ECO:0000256" key="3">
    <source>
        <dbReference type="ARBA" id="ARBA00022552"/>
    </source>
</evidence>
<feature type="binding site" evidence="9">
    <location>
        <position position="126"/>
    </location>
    <ligand>
        <name>Zn(2+)</name>
        <dbReference type="ChEBI" id="CHEBI:29105"/>
        <note>catalytic</note>
    </ligand>
</feature>
<dbReference type="PROSITE" id="PS01306">
    <property type="entry name" value="UPF0054"/>
    <property type="match status" value="1"/>
</dbReference>
<comment type="caution">
    <text evidence="10">The sequence shown here is derived from an EMBL/GenBank/DDBJ whole genome shotgun (WGS) entry which is preliminary data.</text>
</comment>
<dbReference type="GO" id="GO:0004222">
    <property type="term" value="F:metalloendopeptidase activity"/>
    <property type="evidence" value="ECO:0007669"/>
    <property type="project" value="InterPro"/>
</dbReference>
<reference evidence="10 11" key="1">
    <citation type="submission" date="2014-07" db="EMBL/GenBank/DDBJ databases">
        <authorList>
            <person name="McCorrison J."/>
            <person name="Sanka R."/>
            <person name="Torralba M."/>
            <person name="Gillis M."/>
            <person name="Haft D.H."/>
            <person name="Methe B."/>
            <person name="Sutton G."/>
            <person name="Nelson K.E."/>
        </authorList>
    </citation>
    <scope>NUCLEOTIDE SEQUENCE [LARGE SCALE GENOMIC DNA]</scope>
    <source>
        <strain evidence="10 11">DNF00314</strain>
    </source>
</reference>
<dbReference type="PANTHER" id="PTHR46986">
    <property type="entry name" value="ENDORIBONUCLEASE YBEY, CHLOROPLASTIC"/>
    <property type="match status" value="1"/>
</dbReference>
<dbReference type="GO" id="GO:0008270">
    <property type="term" value="F:zinc ion binding"/>
    <property type="evidence" value="ECO:0007669"/>
    <property type="project" value="UniProtKB-UniRule"/>
</dbReference>
<dbReference type="GO" id="GO:0005737">
    <property type="term" value="C:cytoplasm"/>
    <property type="evidence" value="ECO:0007669"/>
    <property type="project" value="UniProtKB-SubCell"/>
</dbReference>
<keyword evidence="9" id="KW-0963">Cytoplasm</keyword>
<dbReference type="Gene3D" id="3.40.390.30">
    <property type="entry name" value="Metalloproteases ('zincins'), catalytic domain"/>
    <property type="match status" value="1"/>
</dbReference>
<evidence type="ECO:0000256" key="1">
    <source>
        <dbReference type="ARBA" id="ARBA00010875"/>
    </source>
</evidence>
<evidence type="ECO:0000256" key="8">
    <source>
        <dbReference type="ARBA" id="ARBA00022833"/>
    </source>
</evidence>
<evidence type="ECO:0000313" key="11">
    <source>
        <dbReference type="Proteomes" id="UP000029628"/>
    </source>
</evidence>
<dbReference type="AlphaFoldDB" id="A0A096ALY2"/>
<dbReference type="NCBIfam" id="TIGR00043">
    <property type="entry name" value="rRNA maturation RNase YbeY"/>
    <property type="match status" value="1"/>
</dbReference>
<keyword evidence="8 9" id="KW-0862">Zinc</keyword>
<evidence type="ECO:0000256" key="9">
    <source>
        <dbReference type="HAMAP-Rule" id="MF_00009"/>
    </source>
</evidence>
<sequence length="157" mass="18192">MEITISYADGTSVNQEVERVIKLVCNEVSRVYGLENDEMSVLLCDNETIHKLNYTYRHIDRPTDVLSFALNEGNEWQGEEESHLLGDLIISLERTAEQANTYGHSFERELAYLTTHGCLHILGYDHMTDEDKAIMRKEEEFILSNLNYVREDAPYNE</sequence>
<feature type="binding site" evidence="9">
    <location>
        <position position="120"/>
    </location>
    <ligand>
        <name>Zn(2+)</name>
        <dbReference type="ChEBI" id="CHEBI:29105"/>
        <note>catalytic</note>
    </ligand>
</feature>
<keyword evidence="2 9" id="KW-0690">Ribosome biogenesis</keyword>
<evidence type="ECO:0000256" key="5">
    <source>
        <dbReference type="ARBA" id="ARBA00022723"/>
    </source>
</evidence>
<keyword evidence="3 9" id="KW-0698">rRNA processing</keyword>
<evidence type="ECO:0000256" key="2">
    <source>
        <dbReference type="ARBA" id="ARBA00022517"/>
    </source>
</evidence>
<dbReference type="Pfam" id="PF02130">
    <property type="entry name" value="YbeY"/>
    <property type="match status" value="1"/>
</dbReference>
<comment type="cofactor">
    <cofactor evidence="9">
        <name>Zn(2+)</name>
        <dbReference type="ChEBI" id="CHEBI:29105"/>
    </cofactor>
    <text evidence="9">Binds 1 zinc ion.</text>
</comment>
<dbReference type="EC" id="3.1.-.-" evidence="9"/>
<dbReference type="Proteomes" id="UP000029628">
    <property type="component" value="Unassembled WGS sequence"/>
</dbReference>